<dbReference type="EMBL" id="FNQB01000001">
    <property type="protein sequence ID" value="SDY93558.1"/>
    <property type="molecule type" value="Genomic_DNA"/>
</dbReference>
<gene>
    <name evidence="2" type="ORF">SAMN05421684_2414</name>
</gene>
<protein>
    <submittedName>
        <fullName evidence="2">Uncharacterized protein</fullName>
    </submittedName>
</protein>
<evidence type="ECO:0000313" key="3">
    <source>
        <dbReference type="Proteomes" id="UP000199632"/>
    </source>
</evidence>
<keyword evidence="3" id="KW-1185">Reference proteome</keyword>
<dbReference type="AlphaFoldDB" id="A0A1H3NXK6"/>
<sequence>MPTMGRHASLGIAAERISPERVTTRGYPPSDQALTIHELPW</sequence>
<name>A0A1H3NXK6_9ACTN</name>
<feature type="region of interest" description="Disordered" evidence="1">
    <location>
        <begin position="1"/>
        <end position="41"/>
    </location>
</feature>
<proteinExistence type="predicted"/>
<evidence type="ECO:0000313" key="2">
    <source>
        <dbReference type="EMBL" id="SDY93558.1"/>
    </source>
</evidence>
<dbReference type="Proteomes" id="UP000199632">
    <property type="component" value="Unassembled WGS sequence"/>
</dbReference>
<reference evidence="3" key="1">
    <citation type="submission" date="2016-10" db="EMBL/GenBank/DDBJ databases">
        <authorList>
            <person name="Varghese N."/>
            <person name="Submissions S."/>
        </authorList>
    </citation>
    <scope>NUCLEOTIDE SEQUENCE [LARGE SCALE GENOMIC DNA]</scope>
    <source>
        <strain evidence="3">DSM 44718</strain>
    </source>
</reference>
<accession>A0A1H3NXK6</accession>
<evidence type="ECO:0000256" key="1">
    <source>
        <dbReference type="SAM" id="MobiDB-lite"/>
    </source>
</evidence>
<organism evidence="2 3">
    <name type="scientific">Asanoa ishikariensis</name>
    <dbReference type="NCBI Taxonomy" id="137265"/>
    <lineage>
        <taxon>Bacteria</taxon>
        <taxon>Bacillati</taxon>
        <taxon>Actinomycetota</taxon>
        <taxon>Actinomycetes</taxon>
        <taxon>Micromonosporales</taxon>
        <taxon>Micromonosporaceae</taxon>
        <taxon>Asanoa</taxon>
    </lineage>
</organism>